<name>A0A5A7Q935_STRAF</name>
<keyword evidence="2" id="KW-1133">Transmembrane helix</keyword>
<keyword evidence="4" id="KW-1185">Reference proteome</keyword>
<evidence type="ECO:0000313" key="3">
    <source>
        <dbReference type="EMBL" id="GER40917.1"/>
    </source>
</evidence>
<feature type="transmembrane region" description="Helical" evidence="2">
    <location>
        <begin position="126"/>
        <end position="144"/>
    </location>
</feature>
<dbReference type="EMBL" id="BKCP01006016">
    <property type="protein sequence ID" value="GER40917.1"/>
    <property type="molecule type" value="Genomic_DNA"/>
</dbReference>
<gene>
    <name evidence="3" type="ORF">STAS_17615</name>
</gene>
<evidence type="ECO:0000313" key="4">
    <source>
        <dbReference type="Proteomes" id="UP000325081"/>
    </source>
</evidence>
<dbReference type="AlphaFoldDB" id="A0A5A7Q935"/>
<proteinExistence type="predicted"/>
<accession>A0A5A7Q935</accession>
<dbReference type="OrthoDB" id="1932250at2759"/>
<keyword evidence="2" id="KW-0472">Membrane</keyword>
<organism evidence="3 4">
    <name type="scientific">Striga asiatica</name>
    <name type="common">Asiatic witchweed</name>
    <name type="synonym">Buchnera asiatica</name>
    <dbReference type="NCBI Taxonomy" id="4170"/>
    <lineage>
        <taxon>Eukaryota</taxon>
        <taxon>Viridiplantae</taxon>
        <taxon>Streptophyta</taxon>
        <taxon>Embryophyta</taxon>
        <taxon>Tracheophyta</taxon>
        <taxon>Spermatophyta</taxon>
        <taxon>Magnoliopsida</taxon>
        <taxon>eudicotyledons</taxon>
        <taxon>Gunneridae</taxon>
        <taxon>Pentapetalae</taxon>
        <taxon>asterids</taxon>
        <taxon>lamiids</taxon>
        <taxon>Lamiales</taxon>
        <taxon>Orobanchaceae</taxon>
        <taxon>Buchnereae</taxon>
        <taxon>Striga</taxon>
    </lineage>
</organism>
<comment type="caution">
    <text evidence="3">The sequence shown here is derived from an EMBL/GenBank/DDBJ whole genome shotgun (WGS) entry which is preliminary data.</text>
</comment>
<dbReference type="PANTHER" id="PTHR33878">
    <property type="entry name" value="OS08G0559000 PROTEIN"/>
    <property type="match status" value="1"/>
</dbReference>
<evidence type="ECO:0000256" key="2">
    <source>
        <dbReference type="SAM" id="Phobius"/>
    </source>
</evidence>
<dbReference type="InterPro" id="IPR045284">
    <property type="entry name" value="At2g27730-like"/>
</dbReference>
<keyword evidence="2" id="KW-0812">Transmembrane</keyword>
<dbReference type="PANTHER" id="PTHR33878:SF1">
    <property type="entry name" value="OS08G0559000 PROTEIN"/>
    <property type="match status" value="1"/>
</dbReference>
<protein>
    <submittedName>
        <fullName evidence="3">Copper ion binding</fullName>
    </submittedName>
</protein>
<sequence>MAVVLFQNSCTLALCKWQISYSHLYAIQHINYMKCIQTTNFLFLSGNCVTMASRIAARYISRRFSSGGKVLSEEEKAAENVYIKGPKADEASATSAGGSGSVTDAKPSAGQSSSAPNVSTDKDKNYAVAAGIFTIAAAFGWYWASRKKQPEEVQD</sequence>
<feature type="compositionally biased region" description="Polar residues" evidence="1">
    <location>
        <begin position="109"/>
        <end position="119"/>
    </location>
</feature>
<evidence type="ECO:0000256" key="1">
    <source>
        <dbReference type="SAM" id="MobiDB-lite"/>
    </source>
</evidence>
<reference evidence="4" key="1">
    <citation type="journal article" date="2019" name="Curr. Biol.">
        <title>Genome Sequence of Striga asiatica Provides Insight into the Evolution of Plant Parasitism.</title>
        <authorList>
            <person name="Yoshida S."/>
            <person name="Kim S."/>
            <person name="Wafula E.K."/>
            <person name="Tanskanen J."/>
            <person name="Kim Y.M."/>
            <person name="Honaas L."/>
            <person name="Yang Z."/>
            <person name="Spallek T."/>
            <person name="Conn C.E."/>
            <person name="Ichihashi Y."/>
            <person name="Cheong K."/>
            <person name="Cui S."/>
            <person name="Der J.P."/>
            <person name="Gundlach H."/>
            <person name="Jiao Y."/>
            <person name="Hori C."/>
            <person name="Ishida J.K."/>
            <person name="Kasahara H."/>
            <person name="Kiba T."/>
            <person name="Kim M.S."/>
            <person name="Koo N."/>
            <person name="Laohavisit A."/>
            <person name="Lee Y.H."/>
            <person name="Lumba S."/>
            <person name="McCourt P."/>
            <person name="Mortimer J.C."/>
            <person name="Mutuku J.M."/>
            <person name="Nomura T."/>
            <person name="Sasaki-Sekimoto Y."/>
            <person name="Seto Y."/>
            <person name="Wang Y."/>
            <person name="Wakatake T."/>
            <person name="Sakakibara H."/>
            <person name="Demura T."/>
            <person name="Yamaguchi S."/>
            <person name="Yoneyama K."/>
            <person name="Manabe R.I."/>
            <person name="Nelson D.C."/>
            <person name="Schulman A.H."/>
            <person name="Timko M.P."/>
            <person name="dePamphilis C.W."/>
            <person name="Choi D."/>
            <person name="Shirasu K."/>
        </authorList>
    </citation>
    <scope>NUCLEOTIDE SEQUENCE [LARGE SCALE GENOMIC DNA]</scope>
    <source>
        <strain evidence="4">cv. UVA1</strain>
    </source>
</reference>
<feature type="region of interest" description="Disordered" evidence="1">
    <location>
        <begin position="88"/>
        <end position="121"/>
    </location>
</feature>
<dbReference type="Proteomes" id="UP000325081">
    <property type="component" value="Unassembled WGS sequence"/>
</dbReference>